<dbReference type="InterPro" id="IPR047156">
    <property type="entry name" value="Teg/CotR/CapV-like"/>
</dbReference>
<sequence length="311" mass="35463">MDDSFKILALDGGGARGLFIASTLKQIEERYNIKYYEYFDLIIGTSTGSIIAAVLSSGIDIDEVEKLYIEEMDKIFKKDLLKNGIIQSKYDNKYLEKVLKRVLKNKTFENVKTDLMITTTNIVNGEPVLIKNKDTKNIKIVEAILASCAAPVFFDPLVMDEKRIFTDGGLWANNPSLAAISEALSKTGYNRKIEDIKMLSIGTGEEIFDHKYENKQWGIVNWAMPLIKIVLQLNSKSTHNIVSGLLSEDQYVRLDYHAESILDIDTVDKDVQKKSKKAVNENKEKLDKFFEKKAKKISIFQRIFKKKDKNI</sequence>
<dbReference type="SUPFAM" id="SSF52151">
    <property type="entry name" value="FabD/lysophospholipase-like"/>
    <property type="match status" value="1"/>
</dbReference>
<feature type="short sequence motif" description="GXSXG" evidence="2">
    <location>
        <begin position="44"/>
        <end position="48"/>
    </location>
</feature>
<dbReference type="CDD" id="cd07199">
    <property type="entry name" value="Pat17_PNPLA8_PNPLA9_like"/>
    <property type="match status" value="1"/>
</dbReference>
<keyword evidence="2" id="KW-0378">Hydrolase</keyword>
<dbReference type="PANTHER" id="PTHR24138:SF10">
    <property type="entry name" value="PHOSPHOLIPASE A2"/>
    <property type="match status" value="1"/>
</dbReference>
<dbReference type="AlphaFoldDB" id="A0A510JCS9"/>
<name>A0A510JCS9_9FUSO</name>
<dbReference type="OrthoDB" id="9807112at2"/>
<dbReference type="EMBL" id="AP019822">
    <property type="protein sequence ID" value="BBM36025.1"/>
    <property type="molecule type" value="Genomic_DNA"/>
</dbReference>
<dbReference type="PROSITE" id="PS51635">
    <property type="entry name" value="PNPLA"/>
    <property type="match status" value="1"/>
</dbReference>
<dbReference type="STRING" id="714315.GCA_000516535_00948"/>
<keyword evidence="2" id="KW-0442">Lipid degradation</keyword>
<gene>
    <name evidence="4" type="ORF">JCM16774_0957</name>
</gene>
<dbReference type="NCBIfam" id="NF041079">
    <property type="entry name" value="CBASS_lipase"/>
    <property type="match status" value="1"/>
</dbReference>
<dbReference type="RefSeq" id="WP_051411743.1">
    <property type="nucleotide sequence ID" value="NZ_AP019822.1"/>
</dbReference>
<proteinExistence type="predicted"/>
<dbReference type="GO" id="GO:0016787">
    <property type="term" value="F:hydrolase activity"/>
    <property type="evidence" value="ECO:0007669"/>
    <property type="project" value="UniProtKB-UniRule"/>
</dbReference>
<evidence type="ECO:0000313" key="4">
    <source>
        <dbReference type="EMBL" id="BBM36025.1"/>
    </source>
</evidence>
<dbReference type="KEGG" id="lgo:JCM16774_0957"/>
<dbReference type="Gene3D" id="3.40.1090.10">
    <property type="entry name" value="Cytosolic phospholipase A2 catalytic domain"/>
    <property type="match status" value="1"/>
</dbReference>
<evidence type="ECO:0000256" key="2">
    <source>
        <dbReference type="PROSITE-ProRule" id="PRU01161"/>
    </source>
</evidence>
<accession>A0A510JCS9</accession>
<dbReference type="InterPro" id="IPR002641">
    <property type="entry name" value="PNPLA_dom"/>
</dbReference>
<dbReference type="Proteomes" id="UP000321606">
    <property type="component" value="Chromosome"/>
</dbReference>
<feature type="active site" description="Nucleophile" evidence="2">
    <location>
        <position position="46"/>
    </location>
</feature>
<reference evidence="4 5" key="1">
    <citation type="submission" date="2019-07" db="EMBL/GenBank/DDBJ databases">
        <title>Complete Genome Sequence of Leptotrichia goodfellowii Strain JCM 16774.</title>
        <authorList>
            <person name="Watanabe S."/>
            <person name="Cui L."/>
        </authorList>
    </citation>
    <scope>NUCLEOTIDE SEQUENCE [LARGE SCALE GENOMIC DNA]</scope>
    <source>
        <strain evidence="4 5">JCM16774</strain>
    </source>
</reference>
<dbReference type="Pfam" id="PF01734">
    <property type="entry name" value="Patatin"/>
    <property type="match status" value="1"/>
</dbReference>
<feature type="domain" description="PNPLA" evidence="3">
    <location>
        <begin position="8"/>
        <end position="180"/>
    </location>
</feature>
<evidence type="ECO:0000313" key="5">
    <source>
        <dbReference type="Proteomes" id="UP000321606"/>
    </source>
</evidence>
<feature type="short sequence motif" description="GXGXXG" evidence="2">
    <location>
        <begin position="12"/>
        <end position="17"/>
    </location>
</feature>
<dbReference type="PANTHER" id="PTHR24138">
    <property type="entry name" value="INTRACELLLAR PHOSPHOLIPASE A FAMILY"/>
    <property type="match status" value="1"/>
</dbReference>
<keyword evidence="1 2" id="KW-0443">Lipid metabolism</keyword>
<dbReference type="GO" id="GO:0016042">
    <property type="term" value="P:lipid catabolic process"/>
    <property type="evidence" value="ECO:0007669"/>
    <property type="project" value="UniProtKB-UniRule"/>
</dbReference>
<dbReference type="InterPro" id="IPR016035">
    <property type="entry name" value="Acyl_Trfase/lysoPLipase"/>
</dbReference>
<feature type="active site" description="Proton acceptor" evidence="2">
    <location>
        <position position="167"/>
    </location>
</feature>
<organism evidence="4 5">
    <name type="scientific">Pseudoleptotrichia goodfellowii</name>
    <dbReference type="NCBI Taxonomy" id="157692"/>
    <lineage>
        <taxon>Bacteria</taxon>
        <taxon>Fusobacteriati</taxon>
        <taxon>Fusobacteriota</taxon>
        <taxon>Fusobacteriia</taxon>
        <taxon>Fusobacteriales</taxon>
        <taxon>Leptotrichiaceae</taxon>
        <taxon>Pseudoleptotrichia</taxon>
    </lineage>
</organism>
<evidence type="ECO:0000256" key="1">
    <source>
        <dbReference type="ARBA" id="ARBA00023098"/>
    </source>
</evidence>
<evidence type="ECO:0000259" key="3">
    <source>
        <dbReference type="PROSITE" id="PS51635"/>
    </source>
</evidence>
<feature type="short sequence motif" description="DGA/G" evidence="2">
    <location>
        <begin position="167"/>
        <end position="169"/>
    </location>
</feature>
<protein>
    <submittedName>
        <fullName evidence="4">Phospholipase, patatin family</fullName>
    </submittedName>
</protein>